<sequence length="72" mass="8167">MSKPFRNWLGMGATIPARIQPGSIDHVPFPTVPACPDAAPFFIIIYRPFFPPGYSRMKIVVCMLDFGCRCYR</sequence>
<evidence type="ECO:0000313" key="2">
    <source>
        <dbReference type="Proteomes" id="UP000811246"/>
    </source>
</evidence>
<comment type="caution">
    <text evidence="1">The sequence shown here is derived from an EMBL/GenBank/DDBJ whole genome shotgun (WGS) entry which is preliminary data.</text>
</comment>
<accession>A0A922D3N4</accession>
<dbReference type="EMBL" id="MU228851">
    <property type="protein sequence ID" value="KAG6621679.1"/>
    <property type="molecule type" value="Genomic_DNA"/>
</dbReference>
<proteinExistence type="predicted"/>
<evidence type="ECO:0000313" key="1">
    <source>
        <dbReference type="EMBL" id="KAG6621679.1"/>
    </source>
</evidence>
<reference evidence="1" key="1">
    <citation type="submission" date="2021-01" db="EMBL/GenBank/DDBJ databases">
        <authorList>
            <person name="Lovell J.T."/>
            <person name="Bentley N."/>
            <person name="Bhattarai G."/>
            <person name="Jenkins J.W."/>
            <person name="Sreedasyam A."/>
            <person name="Alarcon Y."/>
            <person name="Bock C."/>
            <person name="Boston L."/>
            <person name="Carlson J."/>
            <person name="Cervantes K."/>
            <person name="Clermont K."/>
            <person name="Krom N."/>
            <person name="Kubenka K."/>
            <person name="Mamidi S."/>
            <person name="Mattison C."/>
            <person name="Monteros M."/>
            <person name="Pisani C."/>
            <person name="Plott C."/>
            <person name="Rajasekar S."/>
            <person name="Rhein H.S."/>
            <person name="Rohla C."/>
            <person name="Song M."/>
            <person name="Hilaire R.S."/>
            <person name="Shu S."/>
            <person name="Wells L."/>
            <person name="Wang X."/>
            <person name="Webber J."/>
            <person name="Heerema R.J."/>
            <person name="Klein P."/>
            <person name="Conner P."/>
            <person name="Grauke L."/>
            <person name="Grimwood J."/>
            <person name="Schmutz J."/>
            <person name="Randall J.J."/>
        </authorList>
    </citation>
    <scope>NUCLEOTIDE SEQUENCE</scope>
    <source>
        <tissue evidence="1">Leaf</tissue>
    </source>
</reference>
<protein>
    <submittedName>
        <fullName evidence="1">Uncharacterized protein</fullName>
    </submittedName>
</protein>
<dbReference type="Proteomes" id="UP000811246">
    <property type="component" value="Unassembled WGS sequence"/>
</dbReference>
<gene>
    <name evidence="1" type="ORF">I3842_Q009600</name>
</gene>
<name>A0A922D3N4_CARIL</name>
<dbReference type="AlphaFoldDB" id="A0A922D3N4"/>
<organism evidence="1 2">
    <name type="scientific">Carya illinoinensis</name>
    <name type="common">Pecan</name>
    <dbReference type="NCBI Taxonomy" id="32201"/>
    <lineage>
        <taxon>Eukaryota</taxon>
        <taxon>Viridiplantae</taxon>
        <taxon>Streptophyta</taxon>
        <taxon>Embryophyta</taxon>
        <taxon>Tracheophyta</taxon>
        <taxon>Spermatophyta</taxon>
        <taxon>Magnoliopsida</taxon>
        <taxon>eudicotyledons</taxon>
        <taxon>Gunneridae</taxon>
        <taxon>Pentapetalae</taxon>
        <taxon>rosids</taxon>
        <taxon>fabids</taxon>
        <taxon>Fagales</taxon>
        <taxon>Juglandaceae</taxon>
        <taxon>Carya</taxon>
    </lineage>
</organism>